<dbReference type="ExpressionAtlas" id="E0CXM4">
    <property type="expression patterns" value="baseline and differential"/>
</dbReference>
<dbReference type="Proteomes" id="UP000000589">
    <property type="component" value="Chromosome 15"/>
</dbReference>
<reference evidence="2" key="4">
    <citation type="submission" date="2025-09" db="UniProtKB">
        <authorList>
            <consortium name="Ensembl"/>
        </authorList>
    </citation>
    <scope>IDENTIFICATION</scope>
    <source>
        <strain evidence="2">C57BL/6J</strain>
    </source>
</reference>
<feature type="chain" id="PRO_5003133299" evidence="1">
    <location>
        <begin position="25"/>
        <end position="37"/>
    </location>
</feature>
<reference evidence="2 4" key="1">
    <citation type="journal article" date="2009" name="PLoS Biol.">
        <title>Lineage-specific biology revealed by a finished genome assembly of the mouse.</title>
        <authorList>
            <consortium name="Mouse Genome Sequencing Consortium"/>
            <person name="Church D.M."/>
            <person name="Goodstadt L."/>
            <person name="Hillier L.W."/>
            <person name="Zody M.C."/>
            <person name="Goldstein S."/>
            <person name="She X."/>
            <person name="Bult C.J."/>
            <person name="Agarwala R."/>
            <person name="Cherry J.L."/>
            <person name="DiCuccio M."/>
            <person name="Hlavina W."/>
            <person name="Kapustin Y."/>
            <person name="Meric P."/>
            <person name="Maglott D."/>
            <person name="Birtle Z."/>
            <person name="Marques A.C."/>
            <person name="Graves T."/>
            <person name="Zhou S."/>
            <person name="Teague B."/>
            <person name="Potamousis K."/>
            <person name="Churas C."/>
            <person name="Place M."/>
            <person name="Herschleb J."/>
            <person name="Runnheim R."/>
            <person name="Forrest D."/>
            <person name="Amos-Landgraf J."/>
            <person name="Schwartz D.C."/>
            <person name="Cheng Z."/>
            <person name="Lindblad-Toh K."/>
            <person name="Eichler E.E."/>
            <person name="Ponting C.P."/>
        </authorList>
    </citation>
    <scope>NUCLEOTIDE SEQUENCE [LARGE SCALE GENOMIC DNA]</scope>
    <source>
        <strain evidence="2 4">C57BL/6J</strain>
    </source>
</reference>
<accession>E0CXM4</accession>
<evidence type="ECO:0000313" key="4">
    <source>
        <dbReference type="Proteomes" id="UP000000589"/>
    </source>
</evidence>
<dbReference type="Ensembl" id="ENSMUST00000160207.8">
    <property type="protein sequence ID" value="ENSMUSP00000125188.2"/>
    <property type="gene ID" value="ENSMUSG00000042961.14"/>
</dbReference>
<feature type="signal peptide" evidence="1">
    <location>
        <begin position="1"/>
        <end position="24"/>
    </location>
</feature>
<evidence type="ECO:0000313" key="3">
    <source>
        <dbReference type="MGI" id="MGI:2146149"/>
    </source>
</evidence>
<dbReference type="GeneTree" id="ENSGT00940000158504"/>
<keyword evidence="1" id="KW-0732">Signal</keyword>
<dbReference type="Bgee" id="ENSMUSG00000042961">
    <property type="expression patterns" value="Expressed in retinal neural layer and 157 other cell types or tissues"/>
</dbReference>
<sequence length="37" mass="3849">MDLISTFSLHFLLLACSLPPGAVSLRTALRKSGGTSS</sequence>
<reference evidence="2 4" key="2">
    <citation type="journal article" date="2011" name="PLoS Biol.">
        <title>Modernizing reference genome assemblies.</title>
        <authorList>
            <person name="Church D.M."/>
            <person name="Schneider V.A."/>
            <person name="Graves T."/>
            <person name="Auger K."/>
            <person name="Cunningham F."/>
            <person name="Bouk N."/>
            <person name="Chen H.C."/>
            <person name="Agarwala R."/>
            <person name="McLaren W.M."/>
            <person name="Ritchie G.R."/>
            <person name="Albracht D."/>
            <person name="Kremitzki M."/>
            <person name="Rock S."/>
            <person name="Kotkiewicz H."/>
            <person name="Kremitzki C."/>
            <person name="Wollam A."/>
            <person name="Trani L."/>
            <person name="Fulton L."/>
            <person name="Fulton R."/>
            <person name="Matthews L."/>
            <person name="Whitehead S."/>
            <person name="Chow W."/>
            <person name="Torrance J."/>
            <person name="Dunn M."/>
            <person name="Harden G."/>
            <person name="Threadgold G."/>
            <person name="Wood J."/>
            <person name="Collins J."/>
            <person name="Heath P."/>
            <person name="Griffiths G."/>
            <person name="Pelan S."/>
            <person name="Grafham D."/>
            <person name="Eichler E.E."/>
            <person name="Weinstock G."/>
            <person name="Mardis E.R."/>
            <person name="Wilson R.K."/>
            <person name="Howe K."/>
            <person name="Flicek P."/>
            <person name="Hubbard T."/>
        </authorList>
    </citation>
    <scope>NUCLEOTIDE SEQUENCE [LARGE SCALE GENOMIC DNA]</scope>
    <source>
        <strain evidence="2 4">C57BL/6J</strain>
    </source>
</reference>
<evidence type="ECO:0000256" key="1">
    <source>
        <dbReference type="SAM" id="SignalP"/>
    </source>
</evidence>
<dbReference type="HOGENOM" id="CLU_3350900_0_0_1"/>
<gene>
    <name evidence="2 3" type="primary">Egflam</name>
</gene>
<protein>
    <submittedName>
        <fullName evidence="2">EGF-like, fibronectin type III and laminin G domains</fullName>
    </submittedName>
</protein>
<organism evidence="2 4">
    <name type="scientific">Mus musculus</name>
    <name type="common">Mouse</name>
    <dbReference type="NCBI Taxonomy" id="10090"/>
    <lineage>
        <taxon>Eukaryota</taxon>
        <taxon>Metazoa</taxon>
        <taxon>Chordata</taxon>
        <taxon>Craniata</taxon>
        <taxon>Vertebrata</taxon>
        <taxon>Euteleostomi</taxon>
        <taxon>Mammalia</taxon>
        <taxon>Eutheria</taxon>
        <taxon>Euarchontoglires</taxon>
        <taxon>Glires</taxon>
        <taxon>Rodentia</taxon>
        <taxon>Myomorpha</taxon>
        <taxon>Muroidea</taxon>
        <taxon>Muridae</taxon>
        <taxon>Murinae</taxon>
        <taxon>Mus</taxon>
        <taxon>Mus</taxon>
    </lineage>
</organism>
<evidence type="ECO:0000313" key="2">
    <source>
        <dbReference type="Ensembl" id="ENSMUSP00000125188.2"/>
    </source>
</evidence>
<dbReference type="AlphaFoldDB" id="E0CXM4"/>
<dbReference type="MGI" id="MGI:2146149">
    <property type="gene designation" value="Egflam"/>
</dbReference>
<dbReference type="VEuPathDB" id="HostDB:ENSMUSG00000042961"/>
<keyword evidence="4" id="KW-1185">Reference proteome</keyword>
<proteinExistence type="predicted"/>
<dbReference type="Antibodypedia" id="23033">
    <property type="antibodies" value="104 antibodies from 20 providers"/>
</dbReference>
<dbReference type="AGR" id="MGI:2146149"/>
<name>E0CXM4_MOUSE</name>
<reference evidence="2" key="3">
    <citation type="submission" date="2025-08" db="UniProtKB">
        <authorList>
            <consortium name="Ensembl"/>
        </authorList>
    </citation>
    <scope>IDENTIFICATION</scope>
    <source>
        <strain evidence="2">C57BL/6J</strain>
    </source>
</reference>